<name>A0AAV4PJY1_9ARAC</name>
<dbReference type="AlphaFoldDB" id="A0AAV4PJY1"/>
<keyword evidence="2" id="KW-1185">Reference proteome</keyword>
<proteinExistence type="predicted"/>
<comment type="caution">
    <text evidence="1">The sequence shown here is derived from an EMBL/GenBank/DDBJ whole genome shotgun (WGS) entry which is preliminary data.</text>
</comment>
<gene>
    <name evidence="1" type="ORF">CDAR_233381</name>
</gene>
<evidence type="ECO:0000313" key="1">
    <source>
        <dbReference type="EMBL" id="GIX97672.1"/>
    </source>
</evidence>
<dbReference type="EMBL" id="BPLQ01003063">
    <property type="protein sequence ID" value="GIX97672.1"/>
    <property type="molecule type" value="Genomic_DNA"/>
</dbReference>
<protein>
    <submittedName>
        <fullName evidence="1">Uncharacterized protein</fullName>
    </submittedName>
</protein>
<reference evidence="1 2" key="1">
    <citation type="submission" date="2021-06" db="EMBL/GenBank/DDBJ databases">
        <title>Caerostris darwini draft genome.</title>
        <authorList>
            <person name="Kono N."/>
            <person name="Arakawa K."/>
        </authorList>
    </citation>
    <scope>NUCLEOTIDE SEQUENCE [LARGE SCALE GENOMIC DNA]</scope>
</reference>
<accession>A0AAV4PJY1</accession>
<dbReference type="Proteomes" id="UP001054837">
    <property type="component" value="Unassembled WGS sequence"/>
</dbReference>
<evidence type="ECO:0000313" key="2">
    <source>
        <dbReference type="Proteomes" id="UP001054837"/>
    </source>
</evidence>
<organism evidence="1 2">
    <name type="scientific">Caerostris darwini</name>
    <dbReference type="NCBI Taxonomy" id="1538125"/>
    <lineage>
        <taxon>Eukaryota</taxon>
        <taxon>Metazoa</taxon>
        <taxon>Ecdysozoa</taxon>
        <taxon>Arthropoda</taxon>
        <taxon>Chelicerata</taxon>
        <taxon>Arachnida</taxon>
        <taxon>Araneae</taxon>
        <taxon>Araneomorphae</taxon>
        <taxon>Entelegynae</taxon>
        <taxon>Araneoidea</taxon>
        <taxon>Araneidae</taxon>
        <taxon>Caerostris</taxon>
    </lineage>
</organism>
<sequence length="81" mass="9285">MRSNCRLICRKLDRSADVIRNLDEGNIVKFPTRVHGQRQSVIAGRKKVLTAPGIVKVIWSSKFDRQPLLEREASLRERAAE</sequence>